<dbReference type="Proteomes" id="UP000019140">
    <property type="component" value="Unassembled WGS sequence"/>
</dbReference>
<dbReference type="AlphaFoldDB" id="W4MHU3"/>
<protein>
    <recommendedName>
        <fullName evidence="3">Lipocalin-like domain-containing protein</fullName>
    </recommendedName>
</protein>
<evidence type="ECO:0000313" key="1">
    <source>
        <dbReference type="EMBL" id="ETX09272.1"/>
    </source>
</evidence>
<reference evidence="1 2" key="1">
    <citation type="journal article" date="2014" name="Nature">
        <title>An environmental bacterial taxon with a large and distinct metabolic repertoire.</title>
        <authorList>
            <person name="Wilson M.C."/>
            <person name="Mori T."/>
            <person name="Ruckert C."/>
            <person name="Uria A.R."/>
            <person name="Helf M.J."/>
            <person name="Takada K."/>
            <person name="Gernert C."/>
            <person name="Steffens U.A."/>
            <person name="Heycke N."/>
            <person name="Schmitt S."/>
            <person name="Rinke C."/>
            <person name="Helfrich E.J."/>
            <person name="Brachmann A.O."/>
            <person name="Gurgui C."/>
            <person name="Wakimoto T."/>
            <person name="Kracht M."/>
            <person name="Crusemann M."/>
            <person name="Hentschel U."/>
            <person name="Abe I."/>
            <person name="Matsunaga S."/>
            <person name="Kalinowski J."/>
            <person name="Takeyama H."/>
            <person name="Piel J."/>
        </authorList>
    </citation>
    <scope>NUCLEOTIDE SEQUENCE [LARGE SCALE GENOMIC DNA]</scope>
    <source>
        <strain evidence="2">TSY2</strain>
    </source>
</reference>
<keyword evidence="2" id="KW-1185">Reference proteome</keyword>
<sequence length="125" mass="13693">MSVPDIGGTWILYGMPQQEGQTGSGQVEITIRQYGTDLTGNMVQKIDPWTQAPPADPEATRASLVGRIYVSETQPATLIEMVRFNEQNDFKAIFTGILSPDSREINGHVVNSRGNLGSIRMEKVA</sequence>
<organism evidence="1 2">
    <name type="scientific">Candidatus Entotheonella gemina</name>
    <dbReference type="NCBI Taxonomy" id="1429439"/>
    <lineage>
        <taxon>Bacteria</taxon>
        <taxon>Pseudomonadati</taxon>
        <taxon>Nitrospinota/Tectimicrobiota group</taxon>
        <taxon>Candidatus Tectimicrobiota</taxon>
        <taxon>Candidatus Entotheonellia</taxon>
        <taxon>Candidatus Entotheonellales</taxon>
        <taxon>Candidatus Entotheonellaceae</taxon>
        <taxon>Candidatus Entotheonella</taxon>
    </lineage>
</organism>
<name>W4MHU3_9BACT</name>
<dbReference type="HOGENOM" id="CLU_1988555_0_0_7"/>
<evidence type="ECO:0000313" key="2">
    <source>
        <dbReference type="Proteomes" id="UP000019140"/>
    </source>
</evidence>
<proteinExistence type="predicted"/>
<accession>W4MHU3</accession>
<dbReference type="EMBL" id="AZHX01000015">
    <property type="protein sequence ID" value="ETX09272.1"/>
    <property type="molecule type" value="Genomic_DNA"/>
</dbReference>
<gene>
    <name evidence="1" type="ORF">ETSY2_00475</name>
</gene>
<comment type="caution">
    <text evidence="1">The sequence shown here is derived from an EMBL/GenBank/DDBJ whole genome shotgun (WGS) entry which is preliminary data.</text>
</comment>
<evidence type="ECO:0008006" key="3">
    <source>
        <dbReference type="Google" id="ProtNLM"/>
    </source>
</evidence>